<comment type="caution">
    <text evidence="1">The sequence shown here is derived from an EMBL/GenBank/DDBJ whole genome shotgun (WGS) entry which is preliminary data.</text>
</comment>
<evidence type="ECO:0000313" key="1">
    <source>
        <dbReference type="EMBL" id="KIH78022.1"/>
    </source>
</evidence>
<dbReference type="RefSeq" id="WP_040096726.1">
    <property type="nucleotide sequence ID" value="NZ_JWJD01000001.1"/>
</dbReference>
<protein>
    <recommendedName>
        <fullName evidence="3">DUF1858 domain-containing protein</fullName>
    </recommendedName>
</protein>
<reference evidence="1 2" key="1">
    <citation type="submission" date="2014-12" db="EMBL/GenBank/DDBJ databases">
        <title>Genomes of Geoalkalibacter ferrihydriticus and Geoalkalibacter subterraneus, two haloalkaliphilic metal-reducing members of the Geobacteraceae.</title>
        <authorList>
            <person name="Badalamenti J.P."/>
            <person name="Torres C.I."/>
            <person name="Krajmalnik-Brown R."/>
            <person name="Bond D.R."/>
        </authorList>
    </citation>
    <scope>NUCLEOTIDE SEQUENCE [LARGE SCALE GENOMIC DNA]</scope>
    <source>
        <strain evidence="1 2">DSM 17813</strain>
    </source>
</reference>
<dbReference type="AlphaFoldDB" id="A0A0C2HZ49"/>
<sequence>MNLRNDLGNAQIQDVLKQHPHIGEILKRYDIACVTCGVGICLLKDVVSIHALGDEVEGKIETEINTYLDNQ</sequence>
<name>A0A0C2HZ49_9BACT</name>
<evidence type="ECO:0000313" key="2">
    <source>
        <dbReference type="Proteomes" id="UP000035068"/>
    </source>
</evidence>
<keyword evidence="2" id="KW-1185">Reference proteome</keyword>
<organism evidence="1 2">
    <name type="scientific">Geoalkalibacter ferrihydriticus DSM 17813</name>
    <dbReference type="NCBI Taxonomy" id="1121915"/>
    <lineage>
        <taxon>Bacteria</taxon>
        <taxon>Pseudomonadati</taxon>
        <taxon>Thermodesulfobacteriota</taxon>
        <taxon>Desulfuromonadia</taxon>
        <taxon>Desulfuromonadales</taxon>
        <taxon>Geoalkalibacteraceae</taxon>
        <taxon>Geoalkalibacter</taxon>
    </lineage>
</organism>
<accession>A0A0C2HZ49</accession>
<proteinExistence type="predicted"/>
<evidence type="ECO:0008006" key="3">
    <source>
        <dbReference type="Google" id="ProtNLM"/>
    </source>
</evidence>
<dbReference type="EMBL" id="JWJD01000001">
    <property type="protein sequence ID" value="KIH78022.1"/>
    <property type="molecule type" value="Genomic_DNA"/>
</dbReference>
<dbReference type="Proteomes" id="UP000035068">
    <property type="component" value="Unassembled WGS sequence"/>
</dbReference>
<gene>
    <name evidence="1" type="ORF">GFER_05350</name>
</gene>
<dbReference type="Gene3D" id="1.10.3910.10">
    <property type="entry name" value="SP0561-like"/>
    <property type="match status" value="1"/>
</dbReference>
<dbReference type="InterPro" id="IPR038062">
    <property type="entry name" value="ScdA-like_N_sf"/>
</dbReference>